<dbReference type="Pfam" id="PF00483">
    <property type="entry name" value="NTP_transferase"/>
    <property type="match status" value="1"/>
</dbReference>
<name>A0A161YSG4_9GAMM</name>
<comment type="caution">
    <text evidence="2">The sequence shown here is derived from an EMBL/GenBank/DDBJ whole genome shotgun (WGS) entry which is preliminary data.</text>
</comment>
<dbReference type="InterPro" id="IPR005835">
    <property type="entry name" value="NTP_transferase_dom"/>
</dbReference>
<evidence type="ECO:0000313" key="2">
    <source>
        <dbReference type="EMBL" id="KZN65090.1"/>
    </source>
</evidence>
<dbReference type="InterPro" id="IPR050486">
    <property type="entry name" value="Mannose-1P_guanyltransferase"/>
</dbReference>
<dbReference type="RefSeq" id="WP_063367153.1">
    <property type="nucleotide sequence ID" value="NZ_AUYC01000018.1"/>
</dbReference>
<dbReference type="PANTHER" id="PTHR22572">
    <property type="entry name" value="SUGAR-1-PHOSPHATE GUANYL TRANSFERASE"/>
    <property type="match status" value="1"/>
</dbReference>
<dbReference type="SUPFAM" id="SSF53448">
    <property type="entry name" value="Nucleotide-diphospho-sugar transferases"/>
    <property type="match status" value="1"/>
</dbReference>
<sequence length="234" mass="26280">MKAILLAAGLGTRLRPITNSIPKCLVPINGRPLLDLWIEKLINLGVDDILINTHYFSEQVELFIHQHPHKANITVVREQELLGTGGTLIANAEFWRDETTLIIHADNYCHDTLDGLMSAHINRPSHSLATLLLFETSTPEQCGIVELSQEGVVHAFHEKIPNPPSNLASGALFVFSEQVYSNWLSHFKPHHFYEISLDFVPLMIGNLYTYKTNEIYVDIGTPTAYQSLQSQLAI</sequence>
<dbReference type="InterPro" id="IPR029044">
    <property type="entry name" value="Nucleotide-diphossugar_trans"/>
</dbReference>
<evidence type="ECO:0000313" key="3">
    <source>
        <dbReference type="Proteomes" id="UP000076486"/>
    </source>
</evidence>
<dbReference type="PATRIC" id="fig|1365248.3.peg.1276"/>
<dbReference type="AlphaFoldDB" id="A0A161YSG4"/>
<dbReference type="CDD" id="cd04181">
    <property type="entry name" value="NTP_transferase"/>
    <property type="match status" value="1"/>
</dbReference>
<feature type="domain" description="Nucleotidyl transferase" evidence="1">
    <location>
        <begin position="2"/>
        <end position="231"/>
    </location>
</feature>
<gene>
    <name evidence="2" type="ORF">N473_00555</name>
</gene>
<dbReference type="Gene3D" id="3.90.550.10">
    <property type="entry name" value="Spore Coat Polysaccharide Biosynthesis Protein SpsA, Chain A"/>
    <property type="match status" value="1"/>
</dbReference>
<dbReference type="EMBL" id="AUYC01000018">
    <property type="protein sequence ID" value="KZN65090.1"/>
    <property type="molecule type" value="Genomic_DNA"/>
</dbReference>
<dbReference type="Proteomes" id="UP000076486">
    <property type="component" value="Unassembled WGS sequence"/>
</dbReference>
<accession>A0A161YSG4</accession>
<reference evidence="2 3" key="1">
    <citation type="submission" date="2013-07" db="EMBL/GenBank/DDBJ databases">
        <title>Comparative Genomic and Metabolomic Analysis of Twelve Strains of Pseudoalteromonas luteoviolacea.</title>
        <authorList>
            <person name="Vynne N.G."/>
            <person name="Mansson M."/>
            <person name="Gram L."/>
        </authorList>
    </citation>
    <scope>NUCLEOTIDE SEQUENCE [LARGE SCALE GENOMIC DNA]</scope>
    <source>
        <strain evidence="2 3">CPMOR-1</strain>
    </source>
</reference>
<evidence type="ECO:0000259" key="1">
    <source>
        <dbReference type="Pfam" id="PF00483"/>
    </source>
</evidence>
<proteinExistence type="predicted"/>
<protein>
    <recommendedName>
        <fullName evidence="1">Nucleotidyl transferase domain-containing protein</fullName>
    </recommendedName>
</protein>
<organism evidence="2 3">
    <name type="scientific">Pseudoalteromonas luteoviolacea CPMOR-1</name>
    <dbReference type="NCBI Taxonomy" id="1365248"/>
    <lineage>
        <taxon>Bacteria</taxon>
        <taxon>Pseudomonadati</taxon>
        <taxon>Pseudomonadota</taxon>
        <taxon>Gammaproteobacteria</taxon>
        <taxon>Alteromonadales</taxon>
        <taxon>Pseudoalteromonadaceae</taxon>
        <taxon>Pseudoalteromonas</taxon>
    </lineage>
</organism>